<dbReference type="EMBL" id="CCYA01000270">
    <property type="protein sequence ID" value="CEH18348.1"/>
    <property type="molecule type" value="Genomic_DNA"/>
</dbReference>
<protein>
    <recommendedName>
        <fullName evidence="2 7">Ubiquitin-like modifier-activating enzyme ATG7</fullName>
    </recommendedName>
    <alternativeName>
        <fullName evidence="7">Autophagy-related protein 7</fullName>
    </alternativeName>
</protein>
<keyword evidence="4 7" id="KW-0653">Protein transport</keyword>
<dbReference type="GO" id="GO:0019778">
    <property type="term" value="F:Atg12 activating enzyme activity"/>
    <property type="evidence" value="ECO:0007669"/>
    <property type="project" value="TreeGrafter"/>
</dbReference>
<dbReference type="Pfam" id="PF00899">
    <property type="entry name" value="ThiF"/>
    <property type="match status" value="1"/>
</dbReference>
<feature type="compositionally biased region" description="Basic and acidic residues" evidence="8">
    <location>
        <begin position="626"/>
        <end position="636"/>
    </location>
</feature>
<dbReference type="OrthoDB" id="338614at2759"/>
<feature type="domain" description="Ubiquitin-like modifier-activating enzyme Atg7 N-terminal" evidence="10">
    <location>
        <begin position="8"/>
        <end position="355"/>
    </location>
</feature>
<evidence type="ECO:0000256" key="8">
    <source>
        <dbReference type="SAM" id="MobiDB-lite"/>
    </source>
</evidence>
<dbReference type="AlphaFoldDB" id="A0A0P1BN86"/>
<dbReference type="GO" id="GO:0000422">
    <property type="term" value="P:autophagy of mitochondrion"/>
    <property type="evidence" value="ECO:0007669"/>
    <property type="project" value="TreeGrafter"/>
</dbReference>
<organism evidence="11 12">
    <name type="scientific">Ceraceosorus bombacis</name>
    <dbReference type="NCBI Taxonomy" id="401625"/>
    <lineage>
        <taxon>Eukaryota</taxon>
        <taxon>Fungi</taxon>
        <taxon>Dikarya</taxon>
        <taxon>Basidiomycota</taxon>
        <taxon>Ustilaginomycotina</taxon>
        <taxon>Exobasidiomycetes</taxon>
        <taxon>Ceraceosorales</taxon>
        <taxon>Ceraceosoraceae</taxon>
        <taxon>Ceraceosorus</taxon>
    </lineage>
</organism>
<dbReference type="InterPro" id="IPR000594">
    <property type="entry name" value="ThiF_NAD_FAD-bd"/>
</dbReference>
<dbReference type="SUPFAM" id="SSF69572">
    <property type="entry name" value="Activating enzymes of the ubiquitin-like proteins"/>
    <property type="match status" value="1"/>
</dbReference>
<dbReference type="GO" id="GO:0000407">
    <property type="term" value="C:phagophore assembly site"/>
    <property type="evidence" value="ECO:0007669"/>
    <property type="project" value="UniProtKB-SubCell"/>
</dbReference>
<keyword evidence="7" id="KW-0963">Cytoplasm</keyword>
<keyword evidence="3 7" id="KW-0813">Transport</keyword>
<accession>A0A0P1BN86</accession>
<dbReference type="NCBIfam" id="TIGR01381">
    <property type="entry name" value="E1_like_apg7"/>
    <property type="match status" value="1"/>
</dbReference>
<evidence type="ECO:0000259" key="9">
    <source>
        <dbReference type="Pfam" id="PF00899"/>
    </source>
</evidence>
<name>A0A0P1BN86_9BASI</name>
<feature type="active site" description="Glycyl thioester intermediate" evidence="6">
    <location>
        <position position="589"/>
    </location>
</feature>
<dbReference type="InterPro" id="IPR035985">
    <property type="entry name" value="Ubiquitin-activating_enz"/>
</dbReference>
<evidence type="ECO:0000256" key="1">
    <source>
        <dbReference type="ARBA" id="ARBA00010931"/>
    </source>
</evidence>
<evidence type="ECO:0000313" key="12">
    <source>
        <dbReference type="Proteomes" id="UP000054845"/>
    </source>
</evidence>
<dbReference type="STRING" id="401625.A0A0P1BN86"/>
<evidence type="ECO:0000256" key="2">
    <source>
        <dbReference type="ARBA" id="ARBA00017647"/>
    </source>
</evidence>
<dbReference type="GO" id="GO:0006995">
    <property type="term" value="P:cellular response to nitrogen starvation"/>
    <property type="evidence" value="ECO:0007669"/>
    <property type="project" value="TreeGrafter"/>
</dbReference>
<evidence type="ECO:0000256" key="3">
    <source>
        <dbReference type="ARBA" id="ARBA00022448"/>
    </source>
</evidence>
<dbReference type="GO" id="GO:0000045">
    <property type="term" value="P:autophagosome assembly"/>
    <property type="evidence" value="ECO:0007669"/>
    <property type="project" value="TreeGrafter"/>
</dbReference>
<dbReference type="Gene3D" id="3.40.140.70">
    <property type="entry name" value="Ubiquitin-like modifier-activating enzyme ATG7 N-terminal domain"/>
    <property type="match status" value="1"/>
</dbReference>
<dbReference type="GO" id="GO:0032446">
    <property type="term" value="P:protein modification by small protein conjugation"/>
    <property type="evidence" value="ECO:0007669"/>
    <property type="project" value="TreeGrafter"/>
</dbReference>
<evidence type="ECO:0000256" key="5">
    <source>
        <dbReference type="ARBA" id="ARBA00023006"/>
    </source>
</evidence>
<evidence type="ECO:0000256" key="4">
    <source>
        <dbReference type="ARBA" id="ARBA00022927"/>
    </source>
</evidence>
<feature type="region of interest" description="Disordered" evidence="8">
    <location>
        <begin position="623"/>
        <end position="644"/>
    </location>
</feature>
<comment type="function">
    <text evidence="7">E1-like activating enzyme involved in the 2 ubiquitin-like systems required for cytoplasm to vacuole transport (Cvt) and autophagy. Activates ATG12 for its conjugation with ATG5 and ATG8 for its conjugation with phosphatidylethanolamine. Both systems are needed for the ATG8 association to Cvt vesicles and autophagosomes membranes. Autophagy is essential for maintenance of amino acid levels and protein synthesis under nitrogen starvation. Required for selective autophagic degradation of the nucleus (nucleophagy) as well as for mitophagy which contributes to regulate mitochondrial quantity and quality by eliminating the mitochondria to a basal level to fulfill cellular energy requirements and preventing excess ROS production.</text>
</comment>
<dbReference type="Proteomes" id="UP000054845">
    <property type="component" value="Unassembled WGS sequence"/>
</dbReference>
<dbReference type="InterPro" id="IPR042522">
    <property type="entry name" value="Atg7_N_1"/>
</dbReference>
<dbReference type="Pfam" id="PF16420">
    <property type="entry name" value="ATG7_N"/>
    <property type="match status" value="1"/>
</dbReference>
<reference evidence="11 12" key="1">
    <citation type="submission" date="2014-09" db="EMBL/GenBank/DDBJ databases">
        <authorList>
            <person name="Magalhaes I.L.F."/>
            <person name="Oliveira U."/>
            <person name="Santos F.R."/>
            <person name="Vidigal T.H.D.A."/>
            <person name="Brescovit A.D."/>
            <person name="Santos A.J."/>
        </authorList>
    </citation>
    <scope>NUCLEOTIDE SEQUENCE [LARGE SCALE GENOMIC DNA]</scope>
</reference>
<keyword evidence="5 7" id="KW-0072">Autophagy</keyword>
<comment type="subunit">
    <text evidence="7">Homodimer.</text>
</comment>
<keyword evidence="12" id="KW-1185">Reference proteome</keyword>
<keyword evidence="7" id="KW-0833">Ubl conjugation pathway</keyword>
<dbReference type="CDD" id="cd01486">
    <property type="entry name" value="Apg7"/>
    <property type="match status" value="1"/>
</dbReference>
<dbReference type="Gene3D" id="3.40.140.100">
    <property type="entry name" value="Ubiquitin-like modifier-activating enzyme ATG7 C-terminal domain"/>
    <property type="match status" value="1"/>
</dbReference>
<dbReference type="InterPro" id="IPR045886">
    <property type="entry name" value="ThiF/MoeB/HesA"/>
</dbReference>
<dbReference type="PANTHER" id="PTHR10953">
    <property type="entry name" value="UBIQUITIN-ACTIVATING ENZYME E1"/>
    <property type="match status" value="1"/>
</dbReference>
<dbReference type="PANTHER" id="PTHR10953:SF3">
    <property type="entry name" value="UBIQUITIN-LIKE MODIFIER-ACTIVATING ENZYME ATG7"/>
    <property type="match status" value="1"/>
</dbReference>
<dbReference type="GO" id="GO:0019779">
    <property type="term" value="F:Atg8 activating enzyme activity"/>
    <property type="evidence" value="ECO:0007669"/>
    <property type="project" value="TreeGrafter"/>
</dbReference>
<evidence type="ECO:0000256" key="7">
    <source>
        <dbReference type="RuleBase" id="RU366022"/>
    </source>
</evidence>
<evidence type="ECO:0000259" key="10">
    <source>
        <dbReference type="Pfam" id="PF16420"/>
    </source>
</evidence>
<dbReference type="Gene3D" id="3.40.50.720">
    <property type="entry name" value="NAD(P)-binding Rossmann-like Domain"/>
    <property type="match status" value="1"/>
</dbReference>
<dbReference type="GO" id="GO:0034727">
    <property type="term" value="P:piecemeal microautophagy of the nucleus"/>
    <property type="evidence" value="ECO:0007669"/>
    <property type="project" value="TreeGrafter"/>
</dbReference>
<dbReference type="GO" id="GO:0015031">
    <property type="term" value="P:protein transport"/>
    <property type="evidence" value="ECO:0007669"/>
    <property type="project" value="UniProtKB-UniRule"/>
</dbReference>
<dbReference type="InterPro" id="IPR032197">
    <property type="entry name" value="Atg7_N"/>
</dbReference>
<dbReference type="FunFam" id="3.40.50.720:FF:000243">
    <property type="entry name" value="Ubiquitin-like modifier-activating enzyme ATG7"/>
    <property type="match status" value="1"/>
</dbReference>
<dbReference type="InterPro" id="IPR042523">
    <property type="entry name" value="Atg7_N_2"/>
</dbReference>
<feature type="domain" description="THIF-type NAD/FAD binding fold" evidence="9">
    <location>
        <begin position="372"/>
        <end position="617"/>
    </location>
</feature>
<proteinExistence type="inferred from homology"/>
<sequence>MSSSTVAQFSPLSTSVSPSFWSTLAAIKIDKLQLSDENVPVRGHYEIGKVIYDRKTDEDVPLPAAVNFDGQGLVEGGYTLPPNAFPAWGTLKNFNTIEEFKTADKQKVFNDVAQEILDGILTAQDPTPFLTRFLVLSFADLKKYKFVHWFGFPALVAKPGWELAGADAQEKGWKAADEVVGRDQMPAIGAALAQRRASQGSDSASAAFFLARRTGAEEWQLSDLTSYEPFFANVPEDERIVGFVDPSPLSDSPGWPLRNLLALLSVRYGVRKIRVVAWKDPLGSQTSGATTYRSRVAALMQPEVDSDASNQVVAKGRTVLLASEAGQPARPNAVGWERNSQGKLAPKMADLSPLMDPKRLADQAVDLNLKLMRWRIMPDINLEKIQNTKCLLLGAGTLGCYVARALMGWGVRHITLLDSSRVSFSNPVRQPLFDFEDCLDGGKPKAECAAAKLSKIYPGVEARGIQMSIPMPGHPVPASSLEQTRADVRHLEQLIDEHDVVYLLMDSRESRWLPTLLGAAKNKLLLNAALGFDSYLVMRHGASPDVQPTTTPARGQEIPLTRRRLGCYYCNDIVAPADSLTDRTLDQMCTVTRPGLAAIAGASAVELMVSVLQHKDGILAPASTAARKDASTREGDSSDPSKSGSVLGLIPHQIRGFLAQFSNLLIVGQAYERCTACSPAIVEAYRKDGFDMLLKAFNDEVYLEKITGLDKLKQETEALDADLDWSGSEAEEGDGELL</sequence>
<evidence type="ECO:0000313" key="11">
    <source>
        <dbReference type="EMBL" id="CEH18348.1"/>
    </source>
</evidence>
<dbReference type="InterPro" id="IPR006285">
    <property type="entry name" value="Atg7"/>
</dbReference>
<comment type="similarity">
    <text evidence="1 7">Belongs to the ATG7 family.</text>
</comment>
<evidence type="ECO:0000256" key="6">
    <source>
        <dbReference type="PIRSR" id="PIRSR606285-1"/>
    </source>
</evidence>
<comment type="subcellular location">
    <subcellularLocation>
        <location evidence="7">Cytoplasm</location>
    </subcellularLocation>
    <subcellularLocation>
        <location evidence="7">Preautophagosomal structure</location>
    </subcellularLocation>
</comment>